<proteinExistence type="predicted"/>
<evidence type="ECO:0000256" key="1">
    <source>
        <dbReference type="SAM" id="Coils"/>
    </source>
</evidence>
<dbReference type="EMBL" id="BKCJ010004588">
    <property type="protein sequence ID" value="GEU61936.1"/>
    <property type="molecule type" value="Genomic_DNA"/>
</dbReference>
<protein>
    <submittedName>
        <fullName evidence="3">Uncharacterized protein</fullName>
    </submittedName>
</protein>
<reference evidence="3" key="1">
    <citation type="journal article" date="2019" name="Sci. Rep.">
        <title>Draft genome of Tanacetum cinerariifolium, the natural source of mosquito coil.</title>
        <authorList>
            <person name="Yamashiro T."/>
            <person name="Shiraishi A."/>
            <person name="Satake H."/>
            <person name="Nakayama K."/>
        </authorList>
    </citation>
    <scope>NUCLEOTIDE SEQUENCE</scope>
</reference>
<evidence type="ECO:0000313" key="3">
    <source>
        <dbReference type="EMBL" id="GEU61936.1"/>
    </source>
</evidence>
<feature type="compositionally biased region" description="Polar residues" evidence="2">
    <location>
        <begin position="492"/>
        <end position="509"/>
    </location>
</feature>
<feature type="region of interest" description="Disordered" evidence="2">
    <location>
        <begin position="275"/>
        <end position="323"/>
    </location>
</feature>
<feature type="region of interest" description="Disordered" evidence="2">
    <location>
        <begin position="475"/>
        <end position="509"/>
    </location>
</feature>
<name>A0A6L2LJC2_TANCI</name>
<evidence type="ECO:0000256" key="2">
    <source>
        <dbReference type="SAM" id="MobiDB-lite"/>
    </source>
</evidence>
<gene>
    <name evidence="3" type="ORF">Tci_033914</name>
</gene>
<feature type="region of interest" description="Disordered" evidence="2">
    <location>
        <begin position="118"/>
        <end position="153"/>
    </location>
</feature>
<comment type="caution">
    <text evidence="3">The sequence shown here is derived from an EMBL/GenBank/DDBJ whole genome shotgun (WGS) entry which is preliminary data.</text>
</comment>
<feature type="coiled-coil region" evidence="1">
    <location>
        <begin position="392"/>
        <end position="426"/>
    </location>
</feature>
<accession>A0A6L2LJC2</accession>
<keyword evidence="1" id="KW-0175">Coiled coil</keyword>
<organism evidence="3">
    <name type="scientific">Tanacetum cinerariifolium</name>
    <name type="common">Dalmatian daisy</name>
    <name type="synonym">Chrysanthemum cinerariifolium</name>
    <dbReference type="NCBI Taxonomy" id="118510"/>
    <lineage>
        <taxon>Eukaryota</taxon>
        <taxon>Viridiplantae</taxon>
        <taxon>Streptophyta</taxon>
        <taxon>Embryophyta</taxon>
        <taxon>Tracheophyta</taxon>
        <taxon>Spermatophyta</taxon>
        <taxon>Magnoliopsida</taxon>
        <taxon>eudicotyledons</taxon>
        <taxon>Gunneridae</taxon>
        <taxon>Pentapetalae</taxon>
        <taxon>asterids</taxon>
        <taxon>campanulids</taxon>
        <taxon>Asterales</taxon>
        <taxon>Asteraceae</taxon>
        <taxon>Asteroideae</taxon>
        <taxon>Anthemideae</taxon>
        <taxon>Anthemidinae</taxon>
        <taxon>Tanacetum</taxon>
    </lineage>
</organism>
<dbReference type="AlphaFoldDB" id="A0A6L2LJC2"/>
<sequence>MSGSELSEMAPESSQVIVLPKFDMHIHTSVLTTEELKDAITEYCIPMDLHPCLPHRDLTMNKLPPRILFEIRFRSLDINATVSLFWVFYKTCKQGHWFSFENKIGGRAKKCFKEKDNKNSFGKEESSKKNEKERKKENDCETEKTEEPQKTGRHLDQKVLKGWKKKFFLIDRRAILDAMPWRRINTDLSDDFPTHYNEDNDNHLAEFVVPLRPPPRPLLYVVEWNICEQRGSLDSQRLPLRTTLPLEAGKLIPKKSPAQMNLEKPNFKIDMAREKKDQQNLAKAQAKRAGGGSVAPCKKKVRQNQEPVGSRSERTLSPTPLHHVASRNTDKTAIVVLNVTAGNTINVEKEVVDLSAHLFNSTHHEDTEEDVVDRQFVPHWEFVMTFVFVERIKSLEEILEPKSRQLADVEKRVKVLEGEKAALVAELTQANMDLYRLVREFIPTVVRKPHTSVEYRKSLRSWTWISRVRRRMKPSTVSPDVPPSIVDDGIGPSTTNNDDGTATKTPSNDCDCYQFSS</sequence>